<dbReference type="GO" id="GO:0009401">
    <property type="term" value="P:phosphoenolpyruvate-dependent sugar phosphotransferase system"/>
    <property type="evidence" value="ECO:0007669"/>
    <property type="project" value="UniProtKB-KW"/>
</dbReference>
<evidence type="ECO:0000256" key="6">
    <source>
        <dbReference type="ARBA" id="ARBA00022683"/>
    </source>
</evidence>
<comment type="subcellular location">
    <subcellularLocation>
        <location evidence="2">Cytoplasm</location>
    </subcellularLocation>
</comment>
<dbReference type="InterPro" id="IPR000032">
    <property type="entry name" value="HPr-like"/>
</dbReference>
<proteinExistence type="predicted"/>
<organism evidence="8 9">
    <name type="scientific">Brevibacillus fluminis</name>
    <dbReference type="NCBI Taxonomy" id="511487"/>
    <lineage>
        <taxon>Bacteria</taxon>
        <taxon>Bacillati</taxon>
        <taxon>Bacillota</taxon>
        <taxon>Bacilli</taxon>
        <taxon>Bacillales</taxon>
        <taxon>Paenibacillaceae</taxon>
        <taxon>Brevibacillus</taxon>
    </lineage>
</organism>
<keyword evidence="4" id="KW-0963">Cytoplasm</keyword>
<reference evidence="8 9" key="1">
    <citation type="submission" date="2018-10" db="EMBL/GenBank/DDBJ databases">
        <title>Phylogenomics of Brevibacillus.</title>
        <authorList>
            <person name="Dunlap C."/>
        </authorList>
    </citation>
    <scope>NUCLEOTIDE SEQUENCE [LARGE SCALE GENOMIC DNA]</scope>
    <source>
        <strain evidence="8 9">JCM 15716</strain>
    </source>
</reference>
<dbReference type="Proteomes" id="UP000271031">
    <property type="component" value="Unassembled WGS sequence"/>
</dbReference>
<evidence type="ECO:0000256" key="5">
    <source>
        <dbReference type="ARBA" id="ARBA00022597"/>
    </source>
</evidence>
<keyword evidence="5" id="KW-0813">Transport</keyword>
<dbReference type="PROSITE" id="PS00369">
    <property type="entry name" value="PTS_HPR_HIS"/>
    <property type="match status" value="1"/>
</dbReference>
<dbReference type="CDD" id="cd00367">
    <property type="entry name" value="PTS-HPr_like"/>
    <property type="match status" value="1"/>
</dbReference>
<dbReference type="InterPro" id="IPR035895">
    <property type="entry name" value="HPr-like_sf"/>
</dbReference>
<evidence type="ECO:0000256" key="3">
    <source>
        <dbReference type="ARBA" id="ARBA00020422"/>
    </source>
</evidence>
<keyword evidence="9" id="KW-1185">Reference proteome</keyword>
<evidence type="ECO:0000313" key="9">
    <source>
        <dbReference type="Proteomes" id="UP000271031"/>
    </source>
</evidence>
<dbReference type="PRINTS" id="PR00107">
    <property type="entry name" value="PHOSPHOCPHPR"/>
</dbReference>
<protein>
    <recommendedName>
        <fullName evidence="3">Phosphocarrier protein HPr</fullName>
    </recommendedName>
</protein>
<comment type="function">
    <text evidence="1">General (non sugar-specific) component of the phosphoenolpyruvate-dependent sugar phosphotransferase system (sugar PTS). This major carbohydrate active-transport system catalyzes the phosphorylation of incoming sugar substrates concomitantly with their translocation across the cell membrane. The phosphoryl group from phosphoenolpyruvate (PEP) is transferred to the phosphoryl carrier protein HPr by enzyme I. Phospho-HPr then transfers it to the PTS EIIA domain.</text>
</comment>
<dbReference type="PANTHER" id="PTHR33705">
    <property type="entry name" value="PHOSPHOCARRIER PROTEIN HPR"/>
    <property type="match status" value="1"/>
</dbReference>
<evidence type="ECO:0000256" key="2">
    <source>
        <dbReference type="ARBA" id="ARBA00004496"/>
    </source>
</evidence>
<dbReference type="GO" id="GO:0005737">
    <property type="term" value="C:cytoplasm"/>
    <property type="evidence" value="ECO:0007669"/>
    <property type="project" value="UniProtKB-SubCell"/>
</dbReference>
<dbReference type="Pfam" id="PF00381">
    <property type="entry name" value="PTS-HPr"/>
    <property type="match status" value="1"/>
</dbReference>
<evidence type="ECO:0000313" key="8">
    <source>
        <dbReference type="EMBL" id="RNB85178.1"/>
    </source>
</evidence>
<dbReference type="SUPFAM" id="SSF55594">
    <property type="entry name" value="HPr-like"/>
    <property type="match status" value="1"/>
</dbReference>
<dbReference type="PANTHER" id="PTHR33705:SF2">
    <property type="entry name" value="PHOSPHOCARRIER PROTEIN NPR"/>
    <property type="match status" value="1"/>
</dbReference>
<comment type="caution">
    <text evidence="8">The sequence shown here is derived from an EMBL/GenBank/DDBJ whole genome shotgun (WGS) entry which is preliminary data.</text>
</comment>
<dbReference type="InterPro" id="IPR001020">
    <property type="entry name" value="PTS_HPr_His_P_site"/>
</dbReference>
<feature type="domain" description="HPr" evidence="7">
    <location>
        <begin position="1"/>
        <end position="87"/>
    </location>
</feature>
<dbReference type="PROSITE" id="PS51350">
    <property type="entry name" value="PTS_HPR_DOM"/>
    <property type="match status" value="1"/>
</dbReference>
<accession>A0A3M8DB16</accession>
<dbReference type="RefSeq" id="WP_122919663.1">
    <property type="nucleotide sequence ID" value="NZ_RHHQ01000015.1"/>
</dbReference>
<dbReference type="InterPro" id="IPR050399">
    <property type="entry name" value="HPr"/>
</dbReference>
<gene>
    <name evidence="8" type="ORF">EDM56_19930</name>
</gene>
<evidence type="ECO:0000259" key="7">
    <source>
        <dbReference type="PROSITE" id="PS51350"/>
    </source>
</evidence>
<evidence type="ECO:0000256" key="1">
    <source>
        <dbReference type="ARBA" id="ARBA00003681"/>
    </source>
</evidence>
<keyword evidence="5" id="KW-0762">Sugar transport</keyword>
<sequence length="87" mass="9329">MTEKKVIVQLAHGLHARPAANFVKVATSFTSEIQLVKNEKTFNGKSIMGIMSAAIGKGEEVTLTADGLDEKEAISALEKLLTDPEES</sequence>
<keyword evidence="6" id="KW-0598">Phosphotransferase system</keyword>
<evidence type="ECO:0000256" key="4">
    <source>
        <dbReference type="ARBA" id="ARBA00022490"/>
    </source>
</evidence>
<dbReference type="NCBIfam" id="TIGR01003">
    <property type="entry name" value="PTS_HPr_family"/>
    <property type="match status" value="1"/>
</dbReference>
<dbReference type="Gene3D" id="3.30.1340.10">
    <property type="entry name" value="HPr-like"/>
    <property type="match status" value="1"/>
</dbReference>
<dbReference type="EMBL" id="RHHQ01000015">
    <property type="protein sequence ID" value="RNB85178.1"/>
    <property type="molecule type" value="Genomic_DNA"/>
</dbReference>
<dbReference type="OrthoDB" id="9809047at2"/>
<dbReference type="AlphaFoldDB" id="A0A3M8DB16"/>
<name>A0A3M8DB16_9BACL</name>